<dbReference type="PATRIC" id="fig|449447.4.peg.4423"/>
<keyword evidence="3 5" id="KW-1133">Transmembrane helix</keyword>
<evidence type="ECO:0000256" key="4">
    <source>
        <dbReference type="ARBA" id="ARBA00023136"/>
    </source>
</evidence>
<feature type="transmembrane region" description="Helical" evidence="5">
    <location>
        <begin position="99"/>
        <end position="120"/>
    </location>
</feature>
<feature type="transmembrane region" description="Helical" evidence="5">
    <location>
        <begin position="178"/>
        <end position="200"/>
    </location>
</feature>
<gene>
    <name evidence="7" type="ordered locus">MAE_48560</name>
</gene>
<name>B0JVT5_MICAN</name>
<dbReference type="STRING" id="449447.MAE_48560"/>
<evidence type="ECO:0000313" key="7">
    <source>
        <dbReference type="EMBL" id="BAG04678.1"/>
    </source>
</evidence>
<reference evidence="7 8" key="1">
    <citation type="journal article" date="2007" name="DNA Res.">
        <title>Complete genomic structure of the bloom-forming toxic cyanobacterium Microcystis aeruginosa NIES-843.</title>
        <authorList>
            <person name="Kaneko T."/>
            <person name="Nakajima N."/>
            <person name="Okamoto S."/>
            <person name="Suzuki I."/>
            <person name="Tanabe Y."/>
            <person name="Tamaoki M."/>
            <person name="Nakamura Y."/>
            <person name="Kasai F."/>
            <person name="Watanabe A."/>
            <person name="Kawashima K."/>
            <person name="Kishida Y."/>
            <person name="Ono A."/>
            <person name="Shimizu Y."/>
            <person name="Takahashi C."/>
            <person name="Minami C."/>
            <person name="Fujishiro T."/>
            <person name="Kohara M."/>
            <person name="Katoh M."/>
            <person name="Nakazaki N."/>
            <person name="Nakayama S."/>
            <person name="Yamada M."/>
            <person name="Tabata S."/>
            <person name="Watanabe M.M."/>
        </authorList>
    </citation>
    <scope>NUCLEOTIDE SEQUENCE [LARGE SCALE GENOMIC DNA]</scope>
    <source>
        <strain evidence="8">NIES-843 / IAM M-247</strain>
    </source>
</reference>
<feature type="transmembrane region" description="Helical" evidence="5">
    <location>
        <begin position="206"/>
        <end position="225"/>
    </location>
</feature>
<keyword evidence="8" id="KW-1185">Reference proteome</keyword>
<dbReference type="Pfam" id="PF12698">
    <property type="entry name" value="ABC2_membrane_3"/>
    <property type="match status" value="1"/>
</dbReference>
<dbReference type="EMBL" id="AP009552">
    <property type="protein sequence ID" value="BAG04678.1"/>
    <property type="molecule type" value="Genomic_DNA"/>
</dbReference>
<dbReference type="eggNOG" id="COG0842">
    <property type="taxonomic scope" value="Bacteria"/>
</dbReference>
<dbReference type="KEGG" id="mar:MAE_48560"/>
<organism evidence="7 8">
    <name type="scientific">Microcystis aeruginosa (strain NIES-843 / IAM M-2473)</name>
    <dbReference type="NCBI Taxonomy" id="449447"/>
    <lineage>
        <taxon>Bacteria</taxon>
        <taxon>Bacillati</taxon>
        <taxon>Cyanobacteriota</taxon>
        <taxon>Cyanophyceae</taxon>
        <taxon>Oscillatoriophycideae</taxon>
        <taxon>Chroococcales</taxon>
        <taxon>Microcystaceae</taxon>
        <taxon>Microcystis</taxon>
    </lineage>
</organism>
<evidence type="ECO:0000259" key="6">
    <source>
        <dbReference type="Pfam" id="PF12698"/>
    </source>
</evidence>
<dbReference type="HOGENOM" id="CLU_862793_0_0_3"/>
<evidence type="ECO:0000256" key="2">
    <source>
        <dbReference type="ARBA" id="ARBA00022692"/>
    </source>
</evidence>
<comment type="subcellular location">
    <subcellularLocation>
        <location evidence="1">Membrane</location>
        <topology evidence="1">Multi-pass membrane protein</topology>
    </subcellularLocation>
</comment>
<evidence type="ECO:0000256" key="5">
    <source>
        <dbReference type="SAM" id="Phobius"/>
    </source>
</evidence>
<evidence type="ECO:0000256" key="3">
    <source>
        <dbReference type="ARBA" id="ARBA00022989"/>
    </source>
</evidence>
<feature type="domain" description="ABC-2 type transporter transmembrane" evidence="6">
    <location>
        <begin position="13"/>
        <end position="285"/>
    </location>
</feature>
<dbReference type="Proteomes" id="UP000001510">
    <property type="component" value="Chromosome"/>
</dbReference>
<dbReference type="GO" id="GO:0016020">
    <property type="term" value="C:membrane"/>
    <property type="evidence" value="ECO:0007669"/>
    <property type="project" value="UniProtKB-SubCell"/>
</dbReference>
<dbReference type="GO" id="GO:0140359">
    <property type="term" value="F:ABC-type transporter activity"/>
    <property type="evidence" value="ECO:0007669"/>
    <property type="project" value="InterPro"/>
</dbReference>
<accession>B0JVT5</accession>
<dbReference type="EnsemblBacteria" id="BAG04678">
    <property type="protein sequence ID" value="BAG04678"/>
    <property type="gene ID" value="MAE_48560"/>
</dbReference>
<feature type="transmembrane region" description="Helical" evidence="5">
    <location>
        <begin position="237"/>
        <end position="257"/>
    </location>
</feature>
<sequence length="322" mass="37148">MPPDRTIPSNEEPRIVEFNNGEIVSDTVISSITNQVDSLREVNVSPPNKSFEILKEQVRVEFLQLWRKPMVLVFSLLLPLFIVYIYSNMVDKQLIYQQLIAYAILGLLIISIQTFGTKVAEEKTKGWMKLLQVTPLPPPIYIVAKIIVAIFISGLCLALLFSFFAVTLDFDQPFLTWLFVFCILIVGMIPLNAMMLALGYWIDKDIFGYFTLPIMIVWIVSGLILPIKILPKTVQNLLPYLPIPTYHYAQIALWAGGIPSEKVHIWLDWQWLIWATVVFGMLAAWGYQRSQIDQKLTWFSLLEQIKKKLSKFSLLERLFARF</sequence>
<evidence type="ECO:0000256" key="1">
    <source>
        <dbReference type="ARBA" id="ARBA00004141"/>
    </source>
</evidence>
<keyword evidence="4 5" id="KW-0472">Membrane</keyword>
<dbReference type="AlphaFoldDB" id="B0JVT5"/>
<evidence type="ECO:0000313" key="8">
    <source>
        <dbReference type="Proteomes" id="UP000001510"/>
    </source>
</evidence>
<dbReference type="InterPro" id="IPR051328">
    <property type="entry name" value="T7SS_ABC-Transporter"/>
</dbReference>
<keyword evidence="2 5" id="KW-0812">Transmembrane</keyword>
<feature type="transmembrane region" description="Helical" evidence="5">
    <location>
        <begin position="269"/>
        <end position="287"/>
    </location>
</feature>
<dbReference type="PANTHER" id="PTHR43077">
    <property type="entry name" value="TRANSPORT PERMEASE YVFS-RELATED"/>
    <property type="match status" value="1"/>
</dbReference>
<feature type="transmembrane region" description="Helical" evidence="5">
    <location>
        <begin position="140"/>
        <end position="166"/>
    </location>
</feature>
<dbReference type="PaxDb" id="449447-MAE_48560"/>
<protein>
    <submittedName>
        <fullName evidence="7">ABC-2 type transport system permease protein</fullName>
    </submittedName>
</protein>
<feature type="transmembrane region" description="Helical" evidence="5">
    <location>
        <begin position="69"/>
        <end position="87"/>
    </location>
</feature>
<proteinExistence type="predicted"/>
<dbReference type="InterPro" id="IPR013525">
    <property type="entry name" value="ABC2_TM"/>
</dbReference>
<dbReference type="PANTHER" id="PTHR43077:SF11">
    <property type="entry name" value="TRANSPORT PERMEASE YVFS-RELATED"/>
    <property type="match status" value="1"/>
</dbReference>